<gene>
    <name evidence="2" type="ORF">HPB48_012022</name>
</gene>
<organism evidence="2 3">
    <name type="scientific">Haemaphysalis longicornis</name>
    <name type="common">Bush tick</name>
    <dbReference type="NCBI Taxonomy" id="44386"/>
    <lineage>
        <taxon>Eukaryota</taxon>
        <taxon>Metazoa</taxon>
        <taxon>Ecdysozoa</taxon>
        <taxon>Arthropoda</taxon>
        <taxon>Chelicerata</taxon>
        <taxon>Arachnida</taxon>
        <taxon>Acari</taxon>
        <taxon>Parasitiformes</taxon>
        <taxon>Ixodida</taxon>
        <taxon>Ixodoidea</taxon>
        <taxon>Ixodidae</taxon>
        <taxon>Haemaphysalinae</taxon>
        <taxon>Haemaphysalis</taxon>
    </lineage>
</organism>
<reference evidence="2 3" key="1">
    <citation type="journal article" date="2020" name="Cell">
        <title>Large-Scale Comparative Analyses of Tick Genomes Elucidate Their Genetic Diversity and Vector Capacities.</title>
        <authorList>
            <consortium name="Tick Genome and Microbiome Consortium (TIGMIC)"/>
            <person name="Jia N."/>
            <person name="Wang J."/>
            <person name="Shi W."/>
            <person name="Du L."/>
            <person name="Sun Y."/>
            <person name="Zhan W."/>
            <person name="Jiang J.F."/>
            <person name="Wang Q."/>
            <person name="Zhang B."/>
            <person name="Ji P."/>
            <person name="Bell-Sakyi L."/>
            <person name="Cui X.M."/>
            <person name="Yuan T.T."/>
            <person name="Jiang B.G."/>
            <person name="Yang W.F."/>
            <person name="Lam T.T."/>
            <person name="Chang Q.C."/>
            <person name="Ding S.J."/>
            <person name="Wang X.J."/>
            <person name="Zhu J.G."/>
            <person name="Ruan X.D."/>
            <person name="Zhao L."/>
            <person name="Wei J.T."/>
            <person name="Ye R.Z."/>
            <person name="Que T.C."/>
            <person name="Du C.H."/>
            <person name="Zhou Y.H."/>
            <person name="Cheng J.X."/>
            <person name="Dai P.F."/>
            <person name="Guo W.B."/>
            <person name="Han X.H."/>
            <person name="Huang E.J."/>
            <person name="Li L.F."/>
            <person name="Wei W."/>
            <person name="Gao Y.C."/>
            <person name="Liu J.Z."/>
            <person name="Shao H.Z."/>
            <person name="Wang X."/>
            <person name="Wang C.C."/>
            <person name="Yang T.C."/>
            <person name="Huo Q.B."/>
            <person name="Li W."/>
            <person name="Chen H.Y."/>
            <person name="Chen S.E."/>
            <person name="Zhou L.G."/>
            <person name="Ni X.B."/>
            <person name="Tian J.H."/>
            <person name="Sheng Y."/>
            <person name="Liu T."/>
            <person name="Pan Y.S."/>
            <person name="Xia L.Y."/>
            <person name="Li J."/>
            <person name="Zhao F."/>
            <person name="Cao W.C."/>
        </authorList>
    </citation>
    <scope>NUCLEOTIDE SEQUENCE [LARGE SCALE GENOMIC DNA]</scope>
    <source>
        <strain evidence="2">HaeL-2018</strain>
    </source>
</reference>
<dbReference type="OrthoDB" id="6515236at2759"/>
<proteinExistence type="predicted"/>
<comment type="caution">
    <text evidence="2">The sequence shown here is derived from an EMBL/GenBank/DDBJ whole genome shotgun (WGS) entry which is preliminary data.</text>
</comment>
<feature type="region of interest" description="Disordered" evidence="1">
    <location>
        <begin position="345"/>
        <end position="372"/>
    </location>
</feature>
<protein>
    <submittedName>
        <fullName evidence="2">Uncharacterized protein</fullName>
    </submittedName>
</protein>
<keyword evidence="3" id="KW-1185">Reference proteome</keyword>
<evidence type="ECO:0000256" key="1">
    <source>
        <dbReference type="SAM" id="MobiDB-lite"/>
    </source>
</evidence>
<accession>A0A9J6GBC8</accession>
<feature type="region of interest" description="Disordered" evidence="1">
    <location>
        <begin position="51"/>
        <end position="101"/>
    </location>
</feature>
<evidence type="ECO:0000313" key="2">
    <source>
        <dbReference type="EMBL" id="KAH9371704.1"/>
    </source>
</evidence>
<dbReference type="VEuPathDB" id="VectorBase:HLOH_048943"/>
<feature type="compositionally biased region" description="Acidic residues" evidence="1">
    <location>
        <begin position="51"/>
        <end position="63"/>
    </location>
</feature>
<evidence type="ECO:0000313" key="3">
    <source>
        <dbReference type="Proteomes" id="UP000821853"/>
    </source>
</evidence>
<dbReference type="EMBL" id="JABSTR010000005">
    <property type="protein sequence ID" value="KAH9371704.1"/>
    <property type="molecule type" value="Genomic_DNA"/>
</dbReference>
<dbReference type="AlphaFoldDB" id="A0A9J6GBC8"/>
<feature type="compositionally biased region" description="Basic and acidic residues" evidence="1">
    <location>
        <begin position="80"/>
        <end position="98"/>
    </location>
</feature>
<dbReference type="Proteomes" id="UP000821853">
    <property type="component" value="Chromosome 3"/>
</dbReference>
<name>A0A9J6GBC8_HAELO</name>
<sequence>MTRALACAGALAYSLDARWHEPPGTFPARSVSLSLRLTDTQRGIMKVVEVDGEPISPEDDENDAGWITSPQQRSSRAKARLTDRDSRNQEGARREQAHKIQHQLGVCRPRLPALPREDIEIVIRPRDGLNTSRVSYAQLRDGVLRAAAVSTERASEDIFRLQPGQNILFVSTPTMENAKKYCSIKDVQVGSQTYATTAYVTPPDDTSKGVIHDIPNYDTQEDITKSLVNSKNPAILQARRMGKPSSVIIVFEGTKFPHYVYYRGSEYRCFLHKKVEVCNTCGRLGHRHGRLPQTKRNILSRAAGLKTHRQITVSIQHAPFAAKRTSQATKMSQPFQDTVLAQATAMEHQQRSRQEDGGGEPAPGFLRGRKIT</sequence>